<comment type="similarity">
    <text evidence="2">Belongs to the small GTPase superfamily. Rho family.</text>
</comment>
<proteinExistence type="inferred from homology"/>
<dbReference type="GO" id="GO:0003006">
    <property type="term" value="P:developmental process involved in reproduction"/>
    <property type="evidence" value="ECO:0007669"/>
    <property type="project" value="UniProtKB-ARBA"/>
</dbReference>
<dbReference type="PRINTS" id="PR00449">
    <property type="entry name" value="RASTRNSFRMNG"/>
</dbReference>
<dbReference type="NCBIfam" id="TIGR00231">
    <property type="entry name" value="small_GTP"/>
    <property type="match status" value="1"/>
</dbReference>
<dbReference type="InterPro" id="IPR027417">
    <property type="entry name" value="P-loop_NTPase"/>
</dbReference>
<keyword evidence="9" id="KW-0636">Prenylation</keyword>
<name>A0A336MPS6_CULSO</name>
<dbReference type="FunFam" id="3.40.50.300:FF:000983">
    <property type="entry name" value="Rho family GTPase"/>
    <property type="match status" value="1"/>
</dbReference>
<gene>
    <name evidence="10" type="primary">CSON002280</name>
</gene>
<dbReference type="PANTHER" id="PTHR24072">
    <property type="entry name" value="RHO FAMILY GTPASE"/>
    <property type="match status" value="1"/>
</dbReference>
<evidence type="ECO:0000256" key="1">
    <source>
        <dbReference type="ARBA" id="ARBA00004342"/>
    </source>
</evidence>
<dbReference type="SMART" id="SM00176">
    <property type="entry name" value="RAN"/>
    <property type="match status" value="1"/>
</dbReference>
<dbReference type="AlphaFoldDB" id="A0A336MPS6"/>
<accession>A0A336MPS6</accession>
<dbReference type="SMART" id="SM00173">
    <property type="entry name" value="RAS"/>
    <property type="match status" value="1"/>
</dbReference>
<evidence type="ECO:0000256" key="7">
    <source>
        <dbReference type="ARBA" id="ARBA00023136"/>
    </source>
</evidence>
<dbReference type="PROSITE" id="PS51420">
    <property type="entry name" value="RHO"/>
    <property type="match status" value="1"/>
</dbReference>
<evidence type="ECO:0000256" key="4">
    <source>
        <dbReference type="ARBA" id="ARBA00022481"/>
    </source>
</evidence>
<dbReference type="SUPFAM" id="SSF52540">
    <property type="entry name" value="P-loop containing nucleoside triphosphate hydrolases"/>
    <property type="match status" value="1"/>
</dbReference>
<evidence type="ECO:0000256" key="2">
    <source>
        <dbReference type="ARBA" id="ARBA00010142"/>
    </source>
</evidence>
<dbReference type="GO" id="GO:0007264">
    <property type="term" value="P:small GTPase-mediated signal transduction"/>
    <property type="evidence" value="ECO:0007669"/>
    <property type="project" value="InterPro"/>
</dbReference>
<dbReference type="OMA" id="QQFYKRA"/>
<dbReference type="Gene3D" id="3.40.50.300">
    <property type="entry name" value="P-loop containing nucleotide triphosphate hydrolases"/>
    <property type="match status" value="1"/>
</dbReference>
<keyword evidence="7" id="KW-0472">Membrane</keyword>
<dbReference type="VEuPathDB" id="VectorBase:CSON002280"/>
<dbReference type="InterPro" id="IPR003578">
    <property type="entry name" value="Small_GTPase_Rho"/>
</dbReference>
<sequence>MGDIPIDMPESKHVKNIVTIGDGAVGKTCLLHAFTEESFLQDYIPTIFEKSEFDITVDGIDHVIKLYDTAGQEDYDQLRKTIYKHADCFLVCYSVDSRDSYQNVKPYWVKELKSVASHVPIVLCATKVDLRKPGSTGCVTTEEGEILSKQINANSFIECSAKEDIRVRETIYEAVRAAVVGVPEQSKQNDANDGFCCGLSWNCCNIS</sequence>
<dbReference type="GO" id="GO:0035099">
    <property type="term" value="P:hemocyte migration"/>
    <property type="evidence" value="ECO:0007669"/>
    <property type="project" value="UniProtKB-ARBA"/>
</dbReference>
<dbReference type="GO" id="GO:0022412">
    <property type="term" value="P:cellular process involved in reproduction in multicellular organism"/>
    <property type="evidence" value="ECO:0007669"/>
    <property type="project" value="UniProtKB-ARBA"/>
</dbReference>
<dbReference type="SMART" id="SM00174">
    <property type="entry name" value="RHO"/>
    <property type="match status" value="1"/>
</dbReference>
<comment type="subcellular location">
    <subcellularLocation>
        <location evidence="1">Cell membrane</location>
        <topology evidence="1">Lipid-anchor</topology>
        <orientation evidence="1">Cytoplasmic side</orientation>
    </subcellularLocation>
</comment>
<reference evidence="10" key="1">
    <citation type="submission" date="2018-07" db="EMBL/GenBank/DDBJ databases">
        <authorList>
            <person name="Quirk P.G."/>
            <person name="Krulwich T.A."/>
        </authorList>
    </citation>
    <scope>NUCLEOTIDE SEQUENCE</scope>
</reference>
<dbReference type="PROSITE" id="PS51421">
    <property type="entry name" value="RAS"/>
    <property type="match status" value="1"/>
</dbReference>
<keyword evidence="4" id="KW-0488">Methylation</keyword>
<dbReference type="CDD" id="cd00157">
    <property type="entry name" value="Rho"/>
    <property type="match status" value="1"/>
</dbReference>
<dbReference type="GO" id="GO:0003924">
    <property type="term" value="F:GTPase activity"/>
    <property type="evidence" value="ECO:0007669"/>
    <property type="project" value="InterPro"/>
</dbReference>
<evidence type="ECO:0000256" key="8">
    <source>
        <dbReference type="ARBA" id="ARBA00023288"/>
    </source>
</evidence>
<evidence type="ECO:0000256" key="5">
    <source>
        <dbReference type="ARBA" id="ARBA00022741"/>
    </source>
</evidence>
<dbReference type="GO" id="GO:0005525">
    <property type="term" value="F:GTP binding"/>
    <property type="evidence" value="ECO:0007669"/>
    <property type="project" value="UniProtKB-KW"/>
</dbReference>
<dbReference type="GO" id="GO:0001667">
    <property type="term" value="P:ameboidal-type cell migration"/>
    <property type="evidence" value="ECO:0007669"/>
    <property type="project" value="UniProtKB-ARBA"/>
</dbReference>
<organism evidence="10">
    <name type="scientific">Culicoides sonorensis</name>
    <name type="common">Biting midge</name>
    <dbReference type="NCBI Taxonomy" id="179676"/>
    <lineage>
        <taxon>Eukaryota</taxon>
        <taxon>Metazoa</taxon>
        <taxon>Ecdysozoa</taxon>
        <taxon>Arthropoda</taxon>
        <taxon>Hexapoda</taxon>
        <taxon>Insecta</taxon>
        <taxon>Pterygota</taxon>
        <taxon>Neoptera</taxon>
        <taxon>Endopterygota</taxon>
        <taxon>Diptera</taxon>
        <taxon>Nematocera</taxon>
        <taxon>Chironomoidea</taxon>
        <taxon>Ceratopogonidae</taxon>
        <taxon>Ceratopogoninae</taxon>
        <taxon>Culicoides</taxon>
        <taxon>Monoculicoides</taxon>
    </lineage>
</organism>
<dbReference type="SMART" id="SM00175">
    <property type="entry name" value="RAB"/>
    <property type="match status" value="1"/>
</dbReference>
<dbReference type="GO" id="GO:0035006">
    <property type="term" value="P:melanization defense response"/>
    <property type="evidence" value="ECO:0007669"/>
    <property type="project" value="UniProtKB-ARBA"/>
</dbReference>
<evidence type="ECO:0000256" key="9">
    <source>
        <dbReference type="ARBA" id="ARBA00023289"/>
    </source>
</evidence>
<evidence type="ECO:0000256" key="6">
    <source>
        <dbReference type="ARBA" id="ARBA00023134"/>
    </source>
</evidence>
<evidence type="ECO:0000256" key="3">
    <source>
        <dbReference type="ARBA" id="ARBA00022475"/>
    </source>
</evidence>
<dbReference type="GO" id="GO:0005886">
    <property type="term" value="C:plasma membrane"/>
    <property type="evidence" value="ECO:0007669"/>
    <property type="project" value="UniProtKB-SubCell"/>
</dbReference>
<dbReference type="Pfam" id="PF00071">
    <property type="entry name" value="Ras"/>
    <property type="match status" value="1"/>
</dbReference>
<keyword evidence="3" id="KW-1003">Cell membrane</keyword>
<dbReference type="EMBL" id="UFQT01001380">
    <property type="protein sequence ID" value="SSX30297.1"/>
    <property type="molecule type" value="Genomic_DNA"/>
</dbReference>
<keyword evidence="8" id="KW-0449">Lipoprotein</keyword>
<dbReference type="InterPro" id="IPR005225">
    <property type="entry name" value="Small_GTP-bd"/>
</dbReference>
<dbReference type="PROSITE" id="PS51419">
    <property type="entry name" value="RAB"/>
    <property type="match status" value="1"/>
</dbReference>
<evidence type="ECO:0000313" key="10">
    <source>
        <dbReference type="EMBL" id="SSX30297.1"/>
    </source>
</evidence>
<protein>
    <submittedName>
        <fullName evidence="10">CSON002280 protein</fullName>
    </submittedName>
</protein>
<dbReference type="InterPro" id="IPR001806">
    <property type="entry name" value="Small_GTPase"/>
</dbReference>
<keyword evidence="5" id="KW-0547">Nucleotide-binding</keyword>
<keyword evidence="6" id="KW-0342">GTP-binding</keyword>